<accession>A0A175RJB2</accession>
<dbReference type="InterPro" id="IPR026968">
    <property type="entry name" value="PcaD/CatD"/>
</dbReference>
<dbReference type="RefSeq" id="WP_058601781.1">
    <property type="nucleotide sequence ID" value="NZ_LDQA01000053.1"/>
</dbReference>
<dbReference type="Gene3D" id="1.20.1290.10">
    <property type="entry name" value="AhpD-like"/>
    <property type="match status" value="1"/>
</dbReference>
<dbReference type="AlphaFoldDB" id="A0A175RJB2"/>
<dbReference type="PATRIC" id="fig|401562.4.peg.3655"/>
<dbReference type="Pfam" id="PF00561">
    <property type="entry name" value="Abhydrolase_1"/>
    <property type="match status" value="1"/>
</dbReference>
<dbReference type="SUPFAM" id="SSF53474">
    <property type="entry name" value="alpha/beta-Hydrolases"/>
    <property type="match status" value="1"/>
</dbReference>
<dbReference type="PRINTS" id="PR00111">
    <property type="entry name" value="ABHYDROLASE"/>
</dbReference>
<dbReference type="InterPro" id="IPR029058">
    <property type="entry name" value="AB_hydrolase_fold"/>
</dbReference>
<dbReference type="InterPro" id="IPR052512">
    <property type="entry name" value="4CMD/NDH-1_regulator"/>
</dbReference>
<protein>
    <submittedName>
        <fullName evidence="3">3-oxoadipate enol-lactonase</fullName>
    </submittedName>
</protein>
<dbReference type="GO" id="GO:0051920">
    <property type="term" value="F:peroxiredoxin activity"/>
    <property type="evidence" value="ECO:0007669"/>
    <property type="project" value="InterPro"/>
</dbReference>
<evidence type="ECO:0000313" key="3">
    <source>
        <dbReference type="EMBL" id="KTR03443.1"/>
    </source>
</evidence>
<dbReference type="NCBIfam" id="TIGR02427">
    <property type="entry name" value="protocat_pcaD"/>
    <property type="match status" value="1"/>
</dbReference>
<dbReference type="Gene3D" id="3.40.50.1820">
    <property type="entry name" value="alpha/beta hydrolase"/>
    <property type="match status" value="1"/>
</dbReference>
<dbReference type="InterPro" id="IPR029032">
    <property type="entry name" value="AhpD-like"/>
</dbReference>
<proteinExistence type="predicted"/>
<dbReference type="InterPro" id="IPR003779">
    <property type="entry name" value="CMD-like"/>
</dbReference>
<comment type="caution">
    <text evidence="3">The sequence shown here is derived from an EMBL/GenBank/DDBJ whole genome shotgun (WGS) entry which is preliminary data.</text>
</comment>
<feature type="domain" description="Carboxymuconolactone decarboxylase-like" evidence="2">
    <location>
        <begin position="298"/>
        <end position="380"/>
    </location>
</feature>
<dbReference type="PANTHER" id="PTHR33570">
    <property type="entry name" value="4-CARBOXYMUCONOLACTONE DECARBOXYLASE FAMILY PROTEIN"/>
    <property type="match status" value="1"/>
</dbReference>
<reference evidence="3 4" key="1">
    <citation type="journal article" date="2016" name="Front. Microbiol.">
        <title>Genomic Resource of Rice Seed Associated Bacteria.</title>
        <authorList>
            <person name="Midha S."/>
            <person name="Bansal K."/>
            <person name="Sharma S."/>
            <person name="Kumar N."/>
            <person name="Patil P.P."/>
            <person name="Chaudhry V."/>
            <person name="Patil P.B."/>
        </authorList>
    </citation>
    <scope>NUCLEOTIDE SEQUENCE [LARGE SCALE GENOMIC DNA]</scope>
    <source>
        <strain evidence="3 4">NS365</strain>
    </source>
</reference>
<evidence type="ECO:0000259" key="1">
    <source>
        <dbReference type="Pfam" id="PF00561"/>
    </source>
</evidence>
<name>A0A175RJB2_9HYPH</name>
<dbReference type="Proteomes" id="UP000078529">
    <property type="component" value="Unassembled WGS sequence"/>
</dbReference>
<gene>
    <name evidence="3" type="ORF">NS365_18585</name>
</gene>
<feature type="domain" description="AB hydrolase-1" evidence="1">
    <location>
        <begin position="22"/>
        <end position="246"/>
    </location>
</feature>
<organism evidence="3 4">
    <name type="scientific">Aureimonas ureilytica</name>
    <dbReference type="NCBI Taxonomy" id="401562"/>
    <lineage>
        <taxon>Bacteria</taxon>
        <taxon>Pseudomonadati</taxon>
        <taxon>Pseudomonadota</taxon>
        <taxon>Alphaproteobacteria</taxon>
        <taxon>Hyphomicrobiales</taxon>
        <taxon>Aurantimonadaceae</taxon>
        <taxon>Aureimonas</taxon>
    </lineage>
</organism>
<dbReference type="GO" id="GO:0047570">
    <property type="term" value="F:3-oxoadipate enol-lactonase activity"/>
    <property type="evidence" value="ECO:0007669"/>
    <property type="project" value="InterPro"/>
</dbReference>
<keyword evidence="4" id="KW-1185">Reference proteome</keyword>
<dbReference type="PANTHER" id="PTHR33570:SF2">
    <property type="entry name" value="CARBOXYMUCONOLACTONE DECARBOXYLASE-LIKE DOMAIN-CONTAINING PROTEIN"/>
    <property type="match status" value="1"/>
</dbReference>
<evidence type="ECO:0000313" key="4">
    <source>
        <dbReference type="Proteomes" id="UP000078529"/>
    </source>
</evidence>
<dbReference type="SUPFAM" id="SSF69118">
    <property type="entry name" value="AhpD-like"/>
    <property type="match status" value="1"/>
</dbReference>
<dbReference type="Pfam" id="PF02627">
    <property type="entry name" value="CMD"/>
    <property type="match status" value="1"/>
</dbReference>
<dbReference type="GO" id="GO:0042952">
    <property type="term" value="P:beta-ketoadipate pathway"/>
    <property type="evidence" value="ECO:0007669"/>
    <property type="project" value="InterPro"/>
</dbReference>
<dbReference type="EMBL" id="LDQA01000053">
    <property type="protein sequence ID" value="KTR03443.1"/>
    <property type="molecule type" value="Genomic_DNA"/>
</dbReference>
<dbReference type="NCBIfam" id="TIGR02425">
    <property type="entry name" value="decarb_PcaC"/>
    <property type="match status" value="1"/>
</dbReference>
<dbReference type="InterPro" id="IPR000073">
    <property type="entry name" value="AB_hydrolase_1"/>
</dbReference>
<sequence>MAFITANGIAIHAEVEGRAGAPRLVFLNSLGSDRRIWGETVARLASRFQILTFDQRGHGLSETGAEPITIPLLAGDVTALLNALGWSRVSLVGLSIGGLIAQHLAIHHPERVERLVLLDTAARIGSVDSWNARIAAVRGEGLKSISETVLRGWVSEGFPAAQPARFAAWRRMFEATPAEGYVGACEALREADYTDLVATIRAPTLALAGEGDRATTPDLVRATAERIPGARFEVIPGTGHLPCLERAEDLAALVAGHVGTSEDTETSRFEAGMSVRRAVLGEAHVNRATAAITPFDAPFQRFITEGAWGSVWARSHFTRRERSIVTIALLAALGQDDEVAMHVRATANTGASPEDVAEALLHVAVYAGVPAANHAIKIAKTTFTEMTWTEREGAAR</sequence>
<evidence type="ECO:0000259" key="2">
    <source>
        <dbReference type="Pfam" id="PF02627"/>
    </source>
</evidence>
<dbReference type="InterPro" id="IPR012788">
    <property type="entry name" value="Decarb_PcaC"/>
</dbReference>